<dbReference type="InterPro" id="IPR011006">
    <property type="entry name" value="CheY-like_superfamily"/>
</dbReference>
<reference evidence="6" key="1">
    <citation type="submission" date="2022-10" db="EMBL/GenBank/DDBJ databases">
        <title>Genome sequence of Actinomyces israelii ATCC 10048.</title>
        <authorList>
            <person name="Watt R.M."/>
            <person name="Tong W.M."/>
        </authorList>
    </citation>
    <scope>NUCLEOTIDE SEQUENCE</scope>
    <source>
        <strain evidence="6">ATCC 10048</strain>
    </source>
</reference>
<feature type="domain" description="Response regulatory" evidence="4">
    <location>
        <begin position="3"/>
        <end position="117"/>
    </location>
</feature>
<dbReference type="PROSITE" id="PS50110">
    <property type="entry name" value="RESPONSE_REGULATORY"/>
    <property type="match status" value="1"/>
</dbReference>
<protein>
    <submittedName>
        <fullName evidence="6">Response regulator transcription factor</fullName>
    </submittedName>
</protein>
<dbReference type="CDD" id="cd17624">
    <property type="entry name" value="REC_OmpR_PmrA-like"/>
    <property type="match status" value="1"/>
</dbReference>
<dbReference type="RefSeq" id="WP_043558337.1">
    <property type="nucleotide sequence ID" value="NZ_CP124548.1"/>
</dbReference>
<evidence type="ECO:0000313" key="6">
    <source>
        <dbReference type="EMBL" id="MCZ0857972.1"/>
    </source>
</evidence>
<evidence type="ECO:0000256" key="1">
    <source>
        <dbReference type="ARBA" id="ARBA00023125"/>
    </source>
</evidence>
<dbReference type="SMART" id="SM00448">
    <property type="entry name" value="REC"/>
    <property type="match status" value="1"/>
</dbReference>
<dbReference type="Proteomes" id="UP001072034">
    <property type="component" value="Unassembled WGS sequence"/>
</dbReference>
<accession>A0ABT4I8A1</accession>
<feature type="DNA-binding region" description="OmpR/PhoB-type" evidence="3">
    <location>
        <begin position="128"/>
        <end position="221"/>
    </location>
</feature>
<dbReference type="PANTHER" id="PTHR48111:SF38">
    <property type="entry name" value="TWO-COMPONENT RESPONSE REGULATOR"/>
    <property type="match status" value="1"/>
</dbReference>
<gene>
    <name evidence="6" type="ORF">OHJ16_07925</name>
</gene>
<feature type="modified residue" description="4-aspartylphosphate" evidence="2">
    <location>
        <position position="52"/>
    </location>
</feature>
<dbReference type="Pfam" id="PF00072">
    <property type="entry name" value="Response_reg"/>
    <property type="match status" value="1"/>
</dbReference>
<feature type="domain" description="OmpR/PhoB-type" evidence="5">
    <location>
        <begin position="128"/>
        <end position="221"/>
    </location>
</feature>
<dbReference type="EMBL" id="JAPTMY010000015">
    <property type="protein sequence ID" value="MCZ0857972.1"/>
    <property type="molecule type" value="Genomic_DNA"/>
</dbReference>
<evidence type="ECO:0000313" key="7">
    <source>
        <dbReference type="Proteomes" id="UP001072034"/>
    </source>
</evidence>
<dbReference type="InterPro" id="IPR001867">
    <property type="entry name" value="OmpR/PhoB-type_DNA-bd"/>
</dbReference>
<keyword evidence="1 3" id="KW-0238">DNA-binding</keyword>
<dbReference type="Gene3D" id="1.10.10.10">
    <property type="entry name" value="Winged helix-like DNA-binding domain superfamily/Winged helix DNA-binding domain"/>
    <property type="match status" value="1"/>
</dbReference>
<comment type="caution">
    <text evidence="6">The sequence shown here is derived from an EMBL/GenBank/DDBJ whole genome shotgun (WGS) entry which is preliminary data.</text>
</comment>
<name>A0ABT4I8A1_9ACTO</name>
<dbReference type="SUPFAM" id="SSF52172">
    <property type="entry name" value="CheY-like"/>
    <property type="match status" value="1"/>
</dbReference>
<evidence type="ECO:0000259" key="4">
    <source>
        <dbReference type="PROSITE" id="PS50110"/>
    </source>
</evidence>
<evidence type="ECO:0000256" key="2">
    <source>
        <dbReference type="PROSITE-ProRule" id="PRU00169"/>
    </source>
</evidence>
<keyword evidence="2" id="KW-0597">Phosphoprotein</keyword>
<dbReference type="Gene3D" id="3.40.50.2300">
    <property type="match status" value="1"/>
</dbReference>
<dbReference type="InterPro" id="IPR039420">
    <property type="entry name" value="WalR-like"/>
</dbReference>
<dbReference type="Pfam" id="PF00486">
    <property type="entry name" value="Trans_reg_C"/>
    <property type="match status" value="1"/>
</dbReference>
<dbReference type="SMART" id="SM00862">
    <property type="entry name" value="Trans_reg_C"/>
    <property type="match status" value="1"/>
</dbReference>
<evidence type="ECO:0000259" key="5">
    <source>
        <dbReference type="PROSITE" id="PS51755"/>
    </source>
</evidence>
<dbReference type="PANTHER" id="PTHR48111">
    <property type="entry name" value="REGULATOR OF RPOS"/>
    <property type="match status" value="1"/>
</dbReference>
<keyword evidence="7" id="KW-1185">Reference proteome</keyword>
<proteinExistence type="predicted"/>
<dbReference type="InterPro" id="IPR001789">
    <property type="entry name" value="Sig_transdc_resp-reg_receiver"/>
</dbReference>
<dbReference type="PROSITE" id="PS51755">
    <property type="entry name" value="OMPR_PHOB"/>
    <property type="match status" value="1"/>
</dbReference>
<dbReference type="CDD" id="cd00383">
    <property type="entry name" value="trans_reg_C"/>
    <property type="match status" value="1"/>
</dbReference>
<sequence length="221" mass="24340">MSTVLIVEDEARIASFLTKGLRAAGFTPRVVARGGEAVETALQGGVDLILLDVGLPDIDGFEVLERLRGQGVRTPIIMLTARSSVSDRVAGLENGADDYMPKPFSFEELVARIRLRLHPPTAESAADRTLLEHGGLALDLRTRRVSVDGRWVDLSAREFSLAETFMRHPGQVLSREQLLARVWGLDFDPGSNVVDVYVSYLRGKLGRDRLETVRGVGYRLV</sequence>
<evidence type="ECO:0000256" key="3">
    <source>
        <dbReference type="PROSITE-ProRule" id="PRU01091"/>
    </source>
</evidence>
<dbReference type="Gene3D" id="6.10.250.690">
    <property type="match status" value="1"/>
</dbReference>
<dbReference type="InterPro" id="IPR036388">
    <property type="entry name" value="WH-like_DNA-bd_sf"/>
</dbReference>
<organism evidence="6 7">
    <name type="scientific">Actinomyces israelii</name>
    <dbReference type="NCBI Taxonomy" id="1659"/>
    <lineage>
        <taxon>Bacteria</taxon>
        <taxon>Bacillati</taxon>
        <taxon>Actinomycetota</taxon>
        <taxon>Actinomycetes</taxon>
        <taxon>Actinomycetales</taxon>
        <taxon>Actinomycetaceae</taxon>
        <taxon>Actinomyces</taxon>
    </lineage>
</organism>